<dbReference type="OrthoDB" id="10054429at2759"/>
<dbReference type="Pfam" id="PF13520">
    <property type="entry name" value="AA_permease_2"/>
    <property type="match status" value="1"/>
</dbReference>
<keyword evidence="2" id="KW-0813">Transport</keyword>
<evidence type="ECO:0000256" key="4">
    <source>
        <dbReference type="ARBA" id="ARBA00022989"/>
    </source>
</evidence>
<feature type="transmembrane region" description="Helical" evidence="6">
    <location>
        <begin position="166"/>
        <end position="186"/>
    </location>
</feature>
<evidence type="ECO:0000313" key="8">
    <source>
        <dbReference type="Proteomes" id="UP000054166"/>
    </source>
</evidence>
<feature type="transmembrane region" description="Helical" evidence="6">
    <location>
        <begin position="349"/>
        <end position="371"/>
    </location>
</feature>
<proteinExistence type="predicted"/>
<dbReference type="InParanoid" id="A0A0C3G9C8"/>
<dbReference type="GO" id="GO:0016020">
    <property type="term" value="C:membrane"/>
    <property type="evidence" value="ECO:0007669"/>
    <property type="project" value="UniProtKB-SubCell"/>
</dbReference>
<feature type="transmembrane region" description="Helical" evidence="6">
    <location>
        <begin position="111"/>
        <end position="130"/>
    </location>
</feature>
<protein>
    <recommendedName>
        <fullName evidence="9">Amino acid permease/ SLC12A domain-containing protein</fullName>
    </recommendedName>
</protein>
<evidence type="ECO:0000256" key="5">
    <source>
        <dbReference type="ARBA" id="ARBA00023136"/>
    </source>
</evidence>
<evidence type="ECO:0000256" key="1">
    <source>
        <dbReference type="ARBA" id="ARBA00004141"/>
    </source>
</evidence>
<dbReference type="AlphaFoldDB" id="A0A0C3G9C8"/>
<dbReference type="STRING" id="765440.A0A0C3G9C8"/>
<dbReference type="PANTHER" id="PTHR45649">
    <property type="entry name" value="AMINO-ACID PERMEASE BAT1"/>
    <property type="match status" value="1"/>
</dbReference>
<evidence type="ECO:0000313" key="7">
    <source>
        <dbReference type="EMBL" id="KIM88354.1"/>
    </source>
</evidence>
<feature type="transmembrane region" description="Helical" evidence="6">
    <location>
        <begin position="193"/>
        <end position="215"/>
    </location>
</feature>
<dbReference type="GO" id="GO:0022857">
    <property type="term" value="F:transmembrane transporter activity"/>
    <property type="evidence" value="ECO:0007669"/>
    <property type="project" value="InterPro"/>
</dbReference>
<comment type="subcellular location">
    <subcellularLocation>
        <location evidence="1">Membrane</location>
        <topology evidence="1">Multi-pass membrane protein</topology>
    </subcellularLocation>
</comment>
<dbReference type="HOGENOM" id="CLU_004495_2_1_1"/>
<dbReference type="Proteomes" id="UP000054166">
    <property type="component" value="Unassembled WGS sequence"/>
</dbReference>
<feature type="transmembrane region" description="Helical" evidence="6">
    <location>
        <begin position="378"/>
        <end position="398"/>
    </location>
</feature>
<name>A0A0C3G9C8_PILCF</name>
<dbReference type="PIRSF" id="PIRSF006060">
    <property type="entry name" value="AA_transporter"/>
    <property type="match status" value="1"/>
</dbReference>
<dbReference type="InterPro" id="IPR002293">
    <property type="entry name" value="AA/rel_permease1"/>
</dbReference>
<evidence type="ECO:0008006" key="9">
    <source>
        <dbReference type="Google" id="ProtNLM"/>
    </source>
</evidence>
<dbReference type="Gene3D" id="1.20.1740.10">
    <property type="entry name" value="Amino acid/polyamine transporter I"/>
    <property type="match status" value="1"/>
</dbReference>
<feature type="transmembrane region" description="Helical" evidence="6">
    <location>
        <begin position="242"/>
        <end position="264"/>
    </location>
</feature>
<feature type="transmembrane region" description="Helical" evidence="6">
    <location>
        <begin position="54"/>
        <end position="78"/>
    </location>
</feature>
<dbReference type="EMBL" id="KN832977">
    <property type="protein sequence ID" value="KIM88354.1"/>
    <property type="molecule type" value="Genomic_DNA"/>
</dbReference>
<sequence length="425" mass="46955">MANHTTSIKNVNDSEEASSIDKDDLQLKLHRTWHLIESFGAGFMSSNVIASVRAVFFLGLLAGGPAAMWSMFVVAVVFMFMNAAVLAELCSALPVSGSIYIWAAQSAGPKYARFFGFIVAWWSCTAWMIFTANVSQTAANYVVSQMAVWEVDFPGGVGNDNIKWRALIWAISEGFFIVSLAIIYYLPPKMYSGIFKFGVAITLLDLALCIVWLPIGVSKTYGFRSAHDVFTMTYNGTGASKGWNWMLSLFNTTIVIIVTSRLVFAVARDGVLPLSGWIGRVTPDGQPKKRNPHMILCTILASQVAFTSLGAAGSVLLVAAYTLIALLRFTMTPNNFQSSYFRLGRLAKPLYLCVVLYNGMVLAILFSPLFYPVTTSNFNFACVIFGAITMFDIISWYFTPDDKWLSRQQVLQASHTADQPETTRE</sequence>
<accession>A0A0C3G9C8</accession>
<feature type="transmembrane region" description="Helical" evidence="6">
    <location>
        <begin position="296"/>
        <end position="329"/>
    </location>
</feature>
<keyword evidence="5 6" id="KW-0472">Membrane</keyword>
<organism evidence="7 8">
    <name type="scientific">Piloderma croceum (strain F 1598)</name>
    <dbReference type="NCBI Taxonomy" id="765440"/>
    <lineage>
        <taxon>Eukaryota</taxon>
        <taxon>Fungi</taxon>
        <taxon>Dikarya</taxon>
        <taxon>Basidiomycota</taxon>
        <taxon>Agaricomycotina</taxon>
        <taxon>Agaricomycetes</taxon>
        <taxon>Agaricomycetidae</taxon>
        <taxon>Atheliales</taxon>
        <taxon>Atheliaceae</taxon>
        <taxon>Piloderma</taxon>
    </lineage>
</organism>
<evidence type="ECO:0000256" key="3">
    <source>
        <dbReference type="ARBA" id="ARBA00022692"/>
    </source>
</evidence>
<keyword evidence="8" id="KW-1185">Reference proteome</keyword>
<keyword evidence="4 6" id="KW-1133">Transmembrane helix</keyword>
<feature type="transmembrane region" description="Helical" evidence="6">
    <location>
        <begin position="84"/>
        <end position="104"/>
    </location>
</feature>
<gene>
    <name evidence="7" type="ORF">PILCRDRAFT_95587</name>
</gene>
<evidence type="ECO:0000256" key="6">
    <source>
        <dbReference type="SAM" id="Phobius"/>
    </source>
</evidence>
<evidence type="ECO:0000256" key="2">
    <source>
        <dbReference type="ARBA" id="ARBA00022448"/>
    </source>
</evidence>
<dbReference type="PANTHER" id="PTHR45649:SF13">
    <property type="entry name" value="THIAMINE TRANSPORTER THI9"/>
    <property type="match status" value="1"/>
</dbReference>
<reference evidence="8" key="2">
    <citation type="submission" date="2015-01" db="EMBL/GenBank/DDBJ databases">
        <title>Evolutionary Origins and Diversification of the Mycorrhizal Mutualists.</title>
        <authorList>
            <consortium name="DOE Joint Genome Institute"/>
            <consortium name="Mycorrhizal Genomics Consortium"/>
            <person name="Kohler A."/>
            <person name="Kuo A."/>
            <person name="Nagy L.G."/>
            <person name="Floudas D."/>
            <person name="Copeland A."/>
            <person name="Barry K.W."/>
            <person name="Cichocki N."/>
            <person name="Veneault-Fourrey C."/>
            <person name="LaButti K."/>
            <person name="Lindquist E.A."/>
            <person name="Lipzen A."/>
            <person name="Lundell T."/>
            <person name="Morin E."/>
            <person name="Murat C."/>
            <person name="Riley R."/>
            <person name="Ohm R."/>
            <person name="Sun H."/>
            <person name="Tunlid A."/>
            <person name="Henrissat B."/>
            <person name="Grigoriev I.V."/>
            <person name="Hibbett D.S."/>
            <person name="Martin F."/>
        </authorList>
    </citation>
    <scope>NUCLEOTIDE SEQUENCE [LARGE SCALE GENOMIC DNA]</scope>
    <source>
        <strain evidence="8">F 1598</strain>
    </source>
</reference>
<keyword evidence="3 6" id="KW-0812">Transmembrane</keyword>
<reference evidence="7 8" key="1">
    <citation type="submission" date="2014-04" db="EMBL/GenBank/DDBJ databases">
        <authorList>
            <consortium name="DOE Joint Genome Institute"/>
            <person name="Kuo A."/>
            <person name="Tarkka M."/>
            <person name="Buscot F."/>
            <person name="Kohler A."/>
            <person name="Nagy L.G."/>
            <person name="Floudas D."/>
            <person name="Copeland A."/>
            <person name="Barry K.W."/>
            <person name="Cichocki N."/>
            <person name="Veneault-Fourrey C."/>
            <person name="LaButti K."/>
            <person name="Lindquist E.A."/>
            <person name="Lipzen A."/>
            <person name="Lundell T."/>
            <person name="Morin E."/>
            <person name="Murat C."/>
            <person name="Sun H."/>
            <person name="Tunlid A."/>
            <person name="Henrissat B."/>
            <person name="Grigoriev I.V."/>
            <person name="Hibbett D.S."/>
            <person name="Martin F."/>
            <person name="Nordberg H.P."/>
            <person name="Cantor M.N."/>
            <person name="Hua S.X."/>
        </authorList>
    </citation>
    <scope>NUCLEOTIDE SEQUENCE [LARGE SCALE GENOMIC DNA]</scope>
    <source>
        <strain evidence="7 8">F 1598</strain>
    </source>
</reference>